<dbReference type="KEGG" id="hro:HELRODRAFT_62887"/>
<dbReference type="EMBL" id="AMQM01000165">
    <property type="status" value="NOT_ANNOTATED_CDS"/>
    <property type="molecule type" value="Genomic_DNA"/>
</dbReference>
<dbReference type="PANTHER" id="PTHR13513:SF9">
    <property type="entry name" value="E3 UBIQUITIN-PROTEIN LIGASE UBR7-RELATED"/>
    <property type="match status" value="1"/>
</dbReference>
<dbReference type="AlphaFoldDB" id="T1FX68"/>
<dbReference type="CDD" id="cd15542">
    <property type="entry name" value="PHD_UBR7"/>
    <property type="match status" value="1"/>
</dbReference>
<dbReference type="GO" id="GO:0008270">
    <property type="term" value="F:zinc ion binding"/>
    <property type="evidence" value="ECO:0007669"/>
    <property type="project" value="UniProtKB-KW"/>
</dbReference>
<feature type="zinc finger region" description="UBR-type" evidence="4">
    <location>
        <begin position="41"/>
        <end position="116"/>
    </location>
</feature>
<dbReference type="EMBL" id="KB095811">
    <property type="protein sequence ID" value="ESO12416.1"/>
    <property type="molecule type" value="Genomic_DNA"/>
</dbReference>
<dbReference type="PANTHER" id="PTHR13513">
    <property type="entry name" value="E3 UBIQUITIN-PROTEIN LIGASE UBR7"/>
    <property type="match status" value="1"/>
</dbReference>
<dbReference type="OMA" id="DCEEIAC"/>
<dbReference type="InParanoid" id="T1FX68"/>
<dbReference type="SUPFAM" id="SSF57903">
    <property type="entry name" value="FYVE/PHD zinc finger"/>
    <property type="match status" value="1"/>
</dbReference>
<keyword evidence="2" id="KW-0863">Zinc-finger</keyword>
<dbReference type="CDD" id="cd19677">
    <property type="entry name" value="UBR-box_UBR7"/>
    <property type="match status" value="1"/>
</dbReference>
<keyword evidence="3" id="KW-0862">Zinc</keyword>
<dbReference type="GO" id="GO:0061630">
    <property type="term" value="F:ubiquitin protein ligase activity"/>
    <property type="evidence" value="ECO:0007669"/>
    <property type="project" value="InterPro"/>
</dbReference>
<dbReference type="Pfam" id="PF02207">
    <property type="entry name" value="zf-UBR"/>
    <property type="match status" value="1"/>
</dbReference>
<dbReference type="EnsemblMetazoa" id="HelroT62887">
    <property type="protein sequence ID" value="HelroP62887"/>
    <property type="gene ID" value="HelroG62887"/>
</dbReference>
<evidence type="ECO:0000313" key="7">
    <source>
        <dbReference type="EnsemblMetazoa" id="HelroP62887"/>
    </source>
</evidence>
<proteinExistence type="predicted"/>
<dbReference type="Gene3D" id="3.30.40.10">
    <property type="entry name" value="Zinc/RING finger domain, C3HC4 (zinc finger)"/>
    <property type="match status" value="1"/>
</dbReference>
<reference evidence="7" key="3">
    <citation type="submission" date="2015-06" db="UniProtKB">
        <authorList>
            <consortium name="EnsemblMetazoa"/>
        </authorList>
    </citation>
    <scope>IDENTIFICATION</scope>
</reference>
<gene>
    <name evidence="7" type="primary">20213416</name>
    <name evidence="6" type="ORF">HELRODRAFT_62887</name>
</gene>
<name>T1FX68_HELRO</name>
<evidence type="ECO:0000259" key="5">
    <source>
        <dbReference type="PROSITE" id="PS51157"/>
    </source>
</evidence>
<dbReference type="RefSeq" id="XP_009009136.1">
    <property type="nucleotide sequence ID" value="XM_009010888.1"/>
</dbReference>
<dbReference type="eggNOG" id="KOG2752">
    <property type="taxonomic scope" value="Eukaryota"/>
</dbReference>
<reference evidence="6 8" key="2">
    <citation type="journal article" date="2013" name="Nature">
        <title>Insights into bilaterian evolution from three spiralian genomes.</title>
        <authorList>
            <person name="Simakov O."/>
            <person name="Marletaz F."/>
            <person name="Cho S.J."/>
            <person name="Edsinger-Gonzales E."/>
            <person name="Havlak P."/>
            <person name="Hellsten U."/>
            <person name="Kuo D.H."/>
            <person name="Larsson T."/>
            <person name="Lv J."/>
            <person name="Arendt D."/>
            <person name="Savage R."/>
            <person name="Osoegawa K."/>
            <person name="de Jong P."/>
            <person name="Grimwood J."/>
            <person name="Chapman J.A."/>
            <person name="Shapiro H."/>
            <person name="Aerts A."/>
            <person name="Otillar R.P."/>
            <person name="Terry A.Y."/>
            <person name="Boore J.L."/>
            <person name="Grigoriev I.V."/>
            <person name="Lindberg D.R."/>
            <person name="Seaver E.C."/>
            <person name="Weisblat D.A."/>
            <person name="Putnam N.H."/>
            <person name="Rokhsar D.S."/>
        </authorList>
    </citation>
    <scope>NUCLEOTIDE SEQUENCE</scope>
</reference>
<evidence type="ECO:0000313" key="6">
    <source>
        <dbReference type="EMBL" id="ESO12416.1"/>
    </source>
</evidence>
<dbReference type="STRING" id="6412.T1FX68"/>
<dbReference type="CTD" id="20213416"/>
<organism evidence="7 8">
    <name type="scientific">Helobdella robusta</name>
    <name type="common">Californian leech</name>
    <dbReference type="NCBI Taxonomy" id="6412"/>
    <lineage>
        <taxon>Eukaryota</taxon>
        <taxon>Metazoa</taxon>
        <taxon>Spiralia</taxon>
        <taxon>Lophotrochozoa</taxon>
        <taxon>Annelida</taxon>
        <taxon>Clitellata</taxon>
        <taxon>Hirudinea</taxon>
        <taxon>Rhynchobdellida</taxon>
        <taxon>Glossiphoniidae</taxon>
        <taxon>Helobdella</taxon>
    </lineage>
</organism>
<dbReference type="Proteomes" id="UP000015101">
    <property type="component" value="Unassembled WGS sequence"/>
</dbReference>
<reference evidence="8" key="1">
    <citation type="submission" date="2012-12" db="EMBL/GenBank/DDBJ databases">
        <authorList>
            <person name="Hellsten U."/>
            <person name="Grimwood J."/>
            <person name="Chapman J.A."/>
            <person name="Shapiro H."/>
            <person name="Aerts A."/>
            <person name="Otillar R.P."/>
            <person name="Terry A.Y."/>
            <person name="Boore J.L."/>
            <person name="Simakov O."/>
            <person name="Marletaz F."/>
            <person name="Cho S.-J."/>
            <person name="Edsinger-Gonzales E."/>
            <person name="Havlak P."/>
            <person name="Kuo D.-H."/>
            <person name="Larsson T."/>
            <person name="Lv J."/>
            <person name="Arendt D."/>
            <person name="Savage R."/>
            <person name="Osoegawa K."/>
            <person name="de Jong P."/>
            <person name="Lindberg D.R."/>
            <person name="Seaver E.C."/>
            <person name="Weisblat D.A."/>
            <person name="Putnam N.H."/>
            <person name="Grigoriev I.V."/>
            <person name="Rokhsar D.S."/>
        </authorList>
    </citation>
    <scope>NUCLEOTIDE SEQUENCE</scope>
</reference>
<evidence type="ECO:0000256" key="1">
    <source>
        <dbReference type="ARBA" id="ARBA00022723"/>
    </source>
</evidence>
<protein>
    <recommendedName>
        <fullName evidence="5">UBR-type domain-containing protein</fullName>
    </recommendedName>
</protein>
<dbReference type="SMART" id="SM00396">
    <property type="entry name" value="ZnF_UBR1"/>
    <property type="match status" value="1"/>
</dbReference>
<keyword evidence="1" id="KW-0479">Metal-binding</keyword>
<dbReference type="PROSITE" id="PS51157">
    <property type="entry name" value="ZF_UBR"/>
    <property type="match status" value="1"/>
</dbReference>
<evidence type="ECO:0000313" key="8">
    <source>
        <dbReference type="Proteomes" id="UP000015101"/>
    </source>
</evidence>
<feature type="domain" description="UBR-type" evidence="5">
    <location>
        <begin position="41"/>
        <end position="116"/>
    </location>
</feature>
<dbReference type="OrthoDB" id="10262564at2759"/>
<dbReference type="InterPro" id="IPR003126">
    <property type="entry name" value="Znf_UBR"/>
</dbReference>
<dbReference type="InterPro" id="IPR011011">
    <property type="entry name" value="Znf_FYVE_PHD"/>
</dbReference>
<dbReference type="InterPro" id="IPR013083">
    <property type="entry name" value="Znf_RING/FYVE/PHD"/>
</dbReference>
<evidence type="ECO:0000256" key="3">
    <source>
        <dbReference type="ARBA" id="ARBA00022833"/>
    </source>
</evidence>
<dbReference type="InterPro" id="IPR047506">
    <property type="entry name" value="UBR7-like_UBR-box"/>
</dbReference>
<keyword evidence="8" id="KW-1185">Reference proteome</keyword>
<sequence>MSELENEEDGCVTLTNLVEIVDEEEKLIEDADAVLGASDDKNCTYLMGYVGRQALYSCLTCKDQSTDKLSAGICLACSLSCHVGHNLVELYTKRQFRCDCGNSKFPVGFACKLCPDKVALNNDNKYNQNFSGLYCTCSRPYPDPEDSIDDEMVQCVICEDWFHKRHLSSSLKFDSEEYEEVMCVRCVQHCSFVWSYVSICKGYMDLKTGLSAYLKKFADNGKVVREEDIAEFFTDLQAKKRQKTDAKQFS</sequence>
<dbReference type="InterPro" id="IPR040204">
    <property type="entry name" value="UBR7"/>
</dbReference>
<accession>T1FX68</accession>
<dbReference type="GeneID" id="20213416"/>
<evidence type="ECO:0000256" key="4">
    <source>
        <dbReference type="PROSITE-ProRule" id="PRU00508"/>
    </source>
</evidence>
<evidence type="ECO:0000256" key="2">
    <source>
        <dbReference type="ARBA" id="ARBA00022771"/>
    </source>
</evidence>
<dbReference type="HOGENOM" id="CLU_025221_0_0_1"/>
<dbReference type="EMBL" id="AMQM01000166">
    <property type="status" value="NOT_ANNOTATED_CDS"/>
    <property type="molecule type" value="Genomic_DNA"/>
</dbReference>